<sequence>MDRDKIIFWRDKVSGRVLGVKHFHGLFMVRDFDRAVAGDERVFSEALRRQRIHACVLTEAKQRLRNPVHKRTGEPLTEGGIKGFQTQLSQARKTLYANRILIQGLIACGLHKSRPANVVDFLEWKAKRAANGDW</sequence>
<dbReference type="Proteomes" id="UP001165427">
    <property type="component" value="Unassembled WGS sequence"/>
</dbReference>
<gene>
    <name evidence="1" type="ORF">MRX98_10600</name>
</gene>
<dbReference type="AlphaFoldDB" id="A0AA41R3K7"/>
<accession>A0AA41R3K7</accession>
<evidence type="ECO:0000313" key="2">
    <source>
        <dbReference type="Proteomes" id="UP001165427"/>
    </source>
</evidence>
<name>A0AA41R3K7_9BACT</name>
<protein>
    <submittedName>
        <fullName evidence="1">Uncharacterized protein</fullName>
    </submittedName>
</protein>
<keyword evidence="2" id="KW-1185">Reference proteome</keyword>
<reference evidence="1" key="1">
    <citation type="submission" date="2022-04" db="EMBL/GenBank/DDBJ databases">
        <title>Desulfatitalea alkaliphila sp. nov., a novel anaerobic sulfate-reducing bacterium isolated from terrestrial mud volcano, Taman Peninsula, Russia.</title>
        <authorList>
            <person name="Khomyakova M.A."/>
            <person name="Merkel A.Y."/>
            <person name="Slobodkin A.I."/>
        </authorList>
    </citation>
    <scope>NUCLEOTIDE SEQUENCE</scope>
    <source>
        <strain evidence="1">M08but</strain>
    </source>
</reference>
<dbReference type="EMBL" id="JALJRB010000010">
    <property type="protein sequence ID" value="MCJ8501021.1"/>
    <property type="molecule type" value="Genomic_DNA"/>
</dbReference>
<proteinExistence type="predicted"/>
<comment type="caution">
    <text evidence="1">The sequence shown here is derived from an EMBL/GenBank/DDBJ whole genome shotgun (WGS) entry which is preliminary data.</text>
</comment>
<dbReference type="RefSeq" id="WP_246907030.1">
    <property type="nucleotide sequence ID" value="NZ_JALJRB010000010.1"/>
</dbReference>
<organism evidence="1 2">
    <name type="scientific">Desulfatitalea alkaliphila</name>
    <dbReference type="NCBI Taxonomy" id="2929485"/>
    <lineage>
        <taxon>Bacteria</taxon>
        <taxon>Pseudomonadati</taxon>
        <taxon>Thermodesulfobacteriota</taxon>
        <taxon>Desulfobacteria</taxon>
        <taxon>Desulfobacterales</taxon>
        <taxon>Desulfosarcinaceae</taxon>
        <taxon>Desulfatitalea</taxon>
    </lineage>
</organism>
<evidence type="ECO:0000313" key="1">
    <source>
        <dbReference type="EMBL" id="MCJ8501021.1"/>
    </source>
</evidence>